<dbReference type="EMBL" id="JBHUMX010000014">
    <property type="protein sequence ID" value="MFD2628490.1"/>
    <property type="molecule type" value="Genomic_DNA"/>
</dbReference>
<evidence type="ECO:0000313" key="5">
    <source>
        <dbReference type="Proteomes" id="UP001597451"/>
    </source>
</evidence>
<evidence type="ECO:0000313" key="4">
    <source>
        <dbReference type="EMBL" id="MFD2628490.1"/>
    </source>
</evidence>
<evidence type="ECO:0000256" key="2">
    <source>
        <dbReference type="ARBA" id="ARBA00022679"/>
    </source>
</evidence>
<dbReference type="InterPro" id="IPR024688">
    <property type="entry name" value="Mac_dom"/>
</dbReference>
<keyword evidence="2" id="KW-0808">Transferase</keyword>
<comment type="similarity">
    <text evidence="1">Belongs to the transferase hexapeptide repeat family.</text>
</comment>
<accession>A0ABW5PZB6</accession>
<reference evidence="5" key="1">
    <citation type="journal article" date="2019" name="Int. J. Syst. Evol. Microbiol.">
        <title>The Global Catalogue of Microorganisms (GCM) 10K type strain sequencing project: providing services to taxonomists for standard genome sequencing and annotation.</title>
        <authorList>
            <consortium name="The Broad Institute Genomics Platform"/>
            <consortium name="The Broad Institute Genome Sequencing Center for Infectious Disease"/>
            <person name="Wu L."/>
            <person name="Ma J."/>
        </authorList>
    </citation>
    <scope>NUCLEOTIDE SEQUENCE [LARGE SCALE GENOMIC DNA]</scope>
    <source>
        <strain evidence="5">TISTR 1858</strain>
    </source>
</reference>
<organism evidence="4 5">
    <name type="scientific">Oceanobacillus kapialis</name>
    <dbReference type="NCBI Taxonomy" id="481353"/>
    <lineage>
        <taxon>Bacteria</taxon>
        <taxon>Bacillati</taxon>
        <taxon>Bacillota</taxon>
        <taxon>Bacilli</taxon>
        <taxon>Bacillales</taxon>
        <taxon>Bacillaceae</taxon>
        <taxon>Oceanobacillus</taxon>
    </lineage>
</organism>
<gene>
    <name evidence="4" type="ORF">ACFSUN_06780</name>
</gene>
<dbReference type="Pfam" id="PF12464">
    <property type="entry name" value="Mac"/>
    <property type="match status" value="1"/>
</dbReference>
<dbReference type="Proteomes" id="UP001597451">
    <property type="component" value="Unassembled WGS sequence"/>
</dbReference>
<evidence type="ECO:0000256" key="1">
    <source>
        <dbReference type="ARBA" id="ARBA00007274"/>
    </source>
</evidence>
<dbReference type="RefSeq" id="WP_379561203.1">
    <property type="nucleotide sequence ID" value="NZ_CP085256.1"/>
</dbReference>
<comment type="caution">
    <text evidence="4">The sequence shown here is derived from an EMBL/GenBank/DDBJ whole genome shotgun (WGS) entry which is preliminary data.</text>
</comment>
<name>A0ABW5PZB6_9BACI</name>
<proteinExistence type="inferred from homology"/>
<sequence length="45" mass="5338">MKKEKILANELYTPENQGLLEERTAARNITRLFNETDETEIEKRT</sequence>
<protein>
    <submittedName>
        <fullName evidence="4">Maltose acetyltransferase domain-containing protein</fullName>
    </submittedName>
</protein>
<evidence type="ECO:0000259" key="3">
    <source>
        <dbReference type="Pfam" id="PF12464"/>
    </source>
</evidence>
<keyword evidence="5" id="KW-1185">Reference proteome</keyword>
<feature type="domain" description="Maltose/galactoside acetyltransferase" evidence="3">
    <location>
        <begin position="5"/>
        <end position="45"/>
    </location>
</feature>